<evidence type="ECO:0000259" key="1">
    <source>
        <dbReference type="Pfam" id="PF18962"/>
    </source>
</evidence>
<accession>A0A383AS86</accession>
<dbReference type="AlphaFoldDB" id="A0A383AS86"/>
<protein>
    <recommendedName>
        <fullName evidence="1">Secretion system C-terminal sorting domain-containing protein</fullName>
    </recommendedName>
</protein>
<reference evidence="2" key="1">
    <citation type="submission" date="2018-05" db="EMBL/GenBank/DDBJ databases">
        <authorList>
            <person name="Lanie J.A."/>
            <person name="Ng W.-L."/>
            <person name="Kazmierczak K.M."/>
            <person name="Andrzejewski T.M."/>
            <person name="Davidsen T.M."/>
            <person name="Wayne K.J."/>
            <person name="Tettelin H."/>
            <person name="Glass J.I."/>
            <person name="Rusch D."/>
            <person name="Podicherti R."/>
            <person name="Tsui H.-C.T."/>
            <person name="Winkler M.E."/>
        </authorList>
    </citation>
    <scope>NUCLEOTIDE SEQUENCE</scope>
</reference>
<dbReference type="Gene3D" id="2.60.40.4070">
    <property type="match status" value="1"/>
</dbReference>
<feature type="domain" description="Secretion system C-terminal sorting" evidence="1">
    <location>
        <begin position="141"/>
        <end position="218"/>
    </location>
</feature>
<dbReference type="EMBL" id="UINC01194086">
    <property type="protein sequence ID" value="SVE09998.1"/>
    <property type="molecule type" value="Genomic_DNA"/>
</dbReference>
<proteinExistence type="predicted"/>
<dbReference type="NCBIfam" id="TIGR04183">
    <property type="entry name" value="Por_Secre_tail"/>
    <property type="match status" value="1"/>
</dbReference>
<organism evidence="2">
    <name type="scientific">marine metagenome</name>
    <dbReference type="NCBI Taxonomy" id="408172"/>
    <lineage>
        <taxon>unclassified sequences</taxon>
        <taxon>metagenomes</taxon>
        <taxon>ecological metagenomes</taxon>
    </lineage>
</organism>
<dbReference type="InterPro" id="IPR026444">
    <property type="entry name" value="Secre_tail"/>
</dbReference>
<feature type="non-terminal residue" evidence="2">
    <location>
        <position position="1"/>
    </location>
</feature>
<name>A0A383AS86_9ZZZZ</name>
<gene>
    <name evidence="2" type="ORF">METZ01_LOCUS462852</name>
</gene>
<evidence type="ECO:0000313" key="2">
    <source>
        <dbReference type="EMBL" id="SVE09998.1"/>
    </source>
</evidence>
<dbReference type="Pfam" id="PF18962">
    <property type="entry name" value="Por_Secre_tail"/>
    <property type="match status" value="1"/>
</dbReference>
<sequence length="221" mass="23264">DPDALCAADLNMSGTVNVGDIVGVINIIIGSGRAEGATEAIITVGDNLSVEGNGFIQGAQFTLTHNSPITVELADEFVAYYQTDDMTTTLVVATDGSHSLTDIATISGEYEIAEAIVVNAYDQVTTQQVLEVTSFELKAAYPNPFNPVTSMQLAVPQDGFVSVKIYNLIGQEVATLADGMMQGSATPYTLRWDASAMASGVYLVKAQGAGQVSTQKLMLLK</sequence>